<feature type="domain" description="T-SNARE coiled-coil homology" evidence="12">
    <location>
        <begin position="193"/>
        <end position="255"/>
    </location>
</feature>
<evidence type="ECO:0000256" key="8">
    <source>
        <dbReference type="ARBA" id="ARBA00023054"/>
    </source>
</evidence>
<comment type="similarity">
    <text evidence="2">Belongs to the syntaxin family.</text>
</comment>
<keyword evidence="9 11" id="KW-0472">Membrane</keyword>
<keyword evidence="8 10" id="KW-0175">Coiled coil</keyword>
<dbReference type="EMBL" id="QGDH01000115">
    <property type="protein sequence ID" value="RAR06434.1"/>
    <property type="molecule type" value="Genomic_DNA"/>
</dbReference>
<evidence type="ECO:0000256" key="4">
    <source>
        <dbReference type="ARBA" id="ARBA00022692"/>
    </source>
</evidence>
<protein>
    <submittedName>
        <fullName evidence="13">t-SNARE affecting a late Golgi compartment protein 2</fullName>
    </submittedName>
</protein>
<dbReference type="GO" id="GO:0006906">
    <property type="term" value="P:vesicle fusion"/>
    <property type="evidence" value="ECO:0007669"/>
    <property type="project" value="TreeGrafter"/>
</dbReference>
<evidence type="ECO:0000256" key="9">
    <source>
        <dbReference type="ARBA" id="ARBA00023136"/>
    </source>
</evidence>
<dbReference type="STRING" id="183478.A0A364MXJ3"/>
<dbReference type="Gene3D" id="1.20.58.70">
    <property type="match status" value="1"/>
</dbReference>
<dbReference type="InterPro" id="IPR010989">
    <property type="entry name" value="SNARE"/>
</dbReference>
<dbReference type="GO" id="GO:0048278">
    <property type="term" value="P:vesicle docking"/>
    <property type="evidence" value="ECO:0007669"/>
    <property type="project" value="TreeGrafter"/>
</dbReference>
<feature type="coiled-coil region" evidence="10">
    <location>
        <begin position="30"/>
        <end position="82"/>
    </location>
</feature>
<evidence type="ECO:0000256" key="6">
    <source>
        <dbReference type="ARBA" id="ARBA00022989"/>
    </source>
</evidence>
<comment type="caution">
    <text evidence="13">The sequence shown here is derived from an EMBL/GenBank/DDBJ whole genome shotgun (WGS) entry which is preliminary data.</text>
</comment>
<dbReference type="InterPro" id="IPR006012">
    <property type="entry name" value="Syntaxin/epimorphin_CS"/>
</dbReference>
<evidence type="ECO:0000256" key="1">
    <source>
        <dbReference type="ARBA" id="ARBA00004409"/>
    </source>
</evidence>
<evidence type="ECO:0000259" key="12">
    <source>
        <dbReference type="PROSITE" id="PS50192"/>
    </source>
</evidence>
<keyword evidence="6 11" id="KW-1133">Transmembrane helix</keyword>
<keyword evidence="5" id="KW-0653">Protein transport</keyword>
<keyword evidence="3" id="KW-0813">Transport</keyword>
<dbReference type="GO" id="GO:0000149">
    <property type="term" value="F:SNARE binding"/>
    <property type="evidence" value="ECO:0007669"/>
    <property type="project" value="TreeGrafter"/>
</dbReference>
<evidence type="ECO:0000313" key="13">
    <source>
        <dbReference type="EMBL" id="RAR06434.1"/>
    </source>
</evidence>
<keyword evidence="4 11" id="KW-0812">Transmembrane</keyword>
<keyword evidence="7" id="KW-0333">Golgi apparatus</keyword>
<evidence type="ECO:0000256" key="3">
    <source>
        <dbReference type="ARBA" id="ARBA00022448"/>
    </source>
</evidence>
<reference evidence="14" key="1">
    <citation type="submission" date="2018-05" db="EMBL/GenBank/DDBJ databases">
        <title>Draft genome sequence of Stemphylium lycopersici strain CIDEFI 213.</title>
        <authorList>
            <person name="Medina R."/>
            <person name="Franco M.E.E."/>
            <person name="Lucentini C.G."/>
            <person name="Saparrat M.C.N."/>
            <person name="Balatti P.A."/>
        </authorList>
    </citation>
    <scope>NUCLEOTIDE SEQUENCE [LARGE SCALE GENOMIC DNA]</scope>
    <source>
        <strain evidence="14">CIDEFI 213</strain>
    </source>
</reference>
<dbReference type="PANTHER" id="PTHR19957:SF83">
    <property type="entry name" value="SYNTAXIN-16"/>
    <property type="match status" value="1"/>
</dbReference>
<feature type="transmembrane region" description="Helical" evidence="11">
    <location>
        <begin position="267"/>
        <end position="286"/>
    </location>
</feature>
<evidence type="ECO:0000256" key="11">
    <source>
        <dbReference type="SAM" id="Phobius"/>
    </source>
</evidence>
<dbReference type="SMART" id="SM00397">
    <property type="entry name" value="t_SNARE"/>
    <property type="match status" value="1"/>
</dbReference>
<dbReference type="GO" id="GO:0005484">
    <property type="term" value="F:SNAP receptor activity"/>
    <property type="evidence" value="ECO:0007669"/>
    <property type="project" value="InterPro"/>
</dbReference>
<gene>
    <name evidence="13" type="ORF">DDE83_006920</name>
</gene>
<evidence type="ECO:0000313" key="14">
    <source>
        <dbReference type="Proteomes" id="UP000249619"/>
    </source>
</evidence>
<dbReference type="CDD" id="cd15845">
    <property type="entry name" value="SNARE_syntaxin16"/>
    <property type="match status" value="1"/>
</dbReference>
<evidence type="ECO:0000256" key="2">
    <source>
        <dbReference type="ARBA" id="ARBA00009063"/>
    </source>
</evidence>
<dbReference type="GO" id="GO:0006886">
    <property type="term" value="P:intracellular protein transport"/>
    <property type="evidence" value="ECO:0007669"/>
    <property type="project" value="InterPro"/>
</dbReference>
<proteinExistence type="inferred from homology"/>
<dbReference type="PROSITE" id="PS00914">
    <property type="entry name" value="SYNTAXIN"/>
    <property type="match status" value="1"/>
</dbReference>
<dbReference type="PANTHER" id="PTHR19957">
    <property type="entry name" value="SYNTAXIN"/>
    <property type="match status" value="1"/>
</dbReference>
<dbReference type="SUPFAM" id="SSF47661">
    <property type="entry name" value="t-snare proteins"/>
    <property type="match status" value="1"/>
</dbReference>
<dbReference type="GO" id="GO:0031201">
    <property type="term" value="C:SNARE complex"/>
    <property type="evidence" value="ECO:0007669"/>
    <property type="project" value="TreeGrafter"/>
</dbReference>
<dbReference type="AlphaFoldDB" id="A0A364MXJ3"/>
<organism evidence="13 14">
    <name type="scientific">Stemphylium lycopersici</name>
    <name type="common">Tomato gray leaf spot disease fungus</name>
    <name type="synonym">Thyrospora lycopersici</name>
    <dbReference type="NCBI Taxonomy" id="183478"/>
    <lineage>
        <taxon>Eukaryota</taxon>
        <taxon>Fungi</taxon>
        <taxon>Dikarya</taxon>
        <taxon>Ascomycota</taxon>
        <taxon>Pezizomycotina</taxon>
        <taxon>Dothideomycetes</taxon>
        <taxon>Pleosporomycetidae</taxon>
        <taxon>Pleosporales</taxon>
        <taxon>Pleosporineae</taxon>
        <taxon>Pleosporaceae</taxon>
        <taxon>Stemphylium</taxon>
    </lineage>
</organism>
<dbReference type="InterPro" id="IPR045242">
    <property type="entry name" value="Syntaxin"/>
</dbReference>
<dbReference type="InterPro" id="IPR000727">
    <property type="entry name" value="T_SNARE_dom"/>
</dbReference>
<evidence type="ECO:0000256" key="10">
    <source>
        <dbReference type="SAM" id="Coils"/>
    </source>
</evidence>
<dbReference type="OrthoDB" id="10251371at2759"/>
<evidence type="ECO:0000256" key="5">
    <source>
        <dbReference type="ARBA" id="ARBA00022927"/>
    </source>
</evidence>
<dbReference type="GO" id="GO:0000139">
    <property type="term" value="C:Golgi membrane"/>
    <property type="evidence" value="ECO:0007669"/>
    <property type="project" value="UniProtKB-SubCell"/>
</dbReference>
<accession>A0A364MXJ3</accession>
<dbReference type="Pfam" id="PF05739">
    <property type="entry name" value="SNARE"/>
    <property type="match status" value="1"/>
</dbReference>
<comment type="subcellular location">
    <subcellularLocation>
        <location evidence="1">Golgi apparatus membrane</location>
        <topology evidence="1">Single-pass type IV membrane protein</topology>
    </subcellularLocation>
</comment>
<sequence length="708" mass="80840">MASGAYEDDGDAVIEMDLLPPRWLDVQDDITEHLAEIARQTRKLDQLHQKHVLPGFDDEHVKKREEREIEQITQAITRLFQKCQQAIKRIDMMVREAKQQGNINQGEQVMAQNLKISLATRVGEVSAMFRKKQAAYLKKLRDLGGFASPFRAATPVQNPYNDPALQESDADRSFSQSTLLQTKQQRMRHDPNEALIAQREREIEDIAQGIIELANIFQELQTMVIDQGSMLDRIDYNVENMSRDVKEAHKELKVATGYQKRSIKRKIMLLLAILIAGVFILLSLKLSRKGGSSRRNPDQSSLYWGRPHAERTWEEFLAKHFDTGLEQAVAHIDILSIFYDLRNPLDEEILEKIDELQPYHRPEACCLRSTCPWRDSNNCPFKRQWADRPLRKPKPSTQKTANKKEIGKTSCLELVSNLDSCPPTGEYVDKDMPGDTTLHEAAPETIHQFARHAAFEREALGWQRFWAEYASQLTHPKELRVRSWELSKLLGSKEDNKWKLLSYVDERGHLQTREDLDDSAISRGKSKYKQEESDKALMRALIEKPGGEAAHDTIALRADSGGSENALVRERCEEPEAWQTPRKCANYSESGYIKTNKKPGPLFNGRRGTVVQQTTAIKPTIPVEQISETARLRMIAEKLGVADIDAVIKKAEEASTKEAMEKNERERKAFVTYHKADIATNKNEAKEIRSERERAAVEAAKKVANALR</sequence>
<dbReference type="Proteomes" id="UP000249619">
    <property type="component" value="Unassembled WGS sequence"/>
</dbReference>
<dbReference type="PROSITE" id="PS50192">
    <property type="entry name" value="T_SNARE"/>
    <property type="match status" value="1"/>
</dbReference>
<evidence type="ECO:0000256" key="7">
    <source>
        <dbReference type="ARBA" id="ARBA00023034"/>
    </source>
</evidence>
<keyword evidence="14" id="KW-1185">Reference proteome</keyword>
<name>A0A364MXJ3_STELY</name>
<dbReference type="FunFam" id="1.20.58.70:FF:000021">
    <property type="entry name" value="SNARE complex subunit (Tlg2)"/>
    <property type="match status" value="1"/>
</dbReference>